<gene>
    <name evidence="1" type="ORF">NQ318_007217</name>
</gene>
<protein>
    <submittedName>
        <fullName evidence="1">Uncharacterized protein</fullName>
    </submittedName>
</protein>
<sequence>MSHVQTPIKLQFIHFAQVNKFIGDFEALFYDGATVIPKSTLTYSELWREVEAIFNSHILQHLITILTPDIERSHPKPLG</sequence>
<comment type="caution">
    <text evidence="1">The sequence shown here is derived from an EMBL/GenBank/DDBJ whole genome shotgun (WGS) entry which is preliminary data.</text>
</comment>
<dbReference type="EMBL" id="JAPWTK010000181">
    <property type="protein sequence ID" value="KAJ8946614.1"/>
    <property type="molecule type" value="Genomic_DNA"/>
</dbReference>
<dbReference type="AlphaFoldDB" id="A0AAV8Y6Q8"/>
<accession>A0AAV8Y6Q8</accession>
<keyword evidence="2" id="KW-1185">Reference proteome</keyword>
<organism evidence="1 2">
    <name type="scientific">Aromia moschata</name>
    <dbReference type="NCBI Taxonomy" id="1265417"/>
    <lineage>
        <taxon>Eukaryota</taxon>
        <taxon>Metazoa</taxon>
        <taxon>Ecdysozoa</taxon>
        <taxon>Arthropoda</taxon>
        <taxon>Hexapoda</taxon>
        <taxon>Insecta</taxon>
        <taxon>Pterygota</taxon>
        <taxon>Neoptera</taxon>
        <taxon>Endopterygota</taxon>
        <taxon>Coleoptera</taxon>
        <taxon>Polyphaga</taxon>
        <taxon>Cucujiformia</taxon>
        <taxon>Chrysomeloidea</taxon>
        <taxon>Cerambycidae</taxon>
        <taxon>Cerambycinae</taxon>
        <taxon>Callichromatini</taxon>
        <taxon>Aromia</taxon>
    </lineage>
</organism>
<evidence type="ECO:0000313" key="1">
    <source>
        <dbReference type="EMBL" id="KAJ8946614.1"/>
    </source>
</evidence>
<dbReference type="Proteomes" id="UP001162162">
    <property type="component" value="Unassembled WGS sequence"/>
</dbReference>
<reference evidence="1" key="1">
    <citation type="journal article" date="2023" name="Insect Mol. Biol.">
        <title>Genome sequencing provides insights into the evolution of gene families encoding plant cell wall-degrading enzymes in longhorned beetles.</title>
        <authorList>
            <person name="Shin N.R."/>
            <person name="Okamura Y."/>
            <person name="Kirsch R."/>
            <person name="Pauchet Y."/>
        </authorList>
    </citation>
    <scope>NUCLEOTIDE SEQUENCE</scope>
    <source>
        <strain evidence="1">AMC_N1</strain>
    </source>
</reference>
<evidence type="ECO:0000313" key="2">
    <source>
        <dbReference type="Proteomes" id="UP001162162"/>
    </source>
</evidence>
<proteinExistence type="predicted"/>
<name>A0AAV8Y6Q8_9CUCU</name>